<feature type="transmembrane region" description="Helical" evidence="1">
    <location>
        <begin position="46"/>
        <end position="71"/>
    </location>
</feature>
<dbReference type="EMBL" id="MKXG01000136">
    <property type="protein sequence ID" value="PJZ16685.1"/>
    <property type="molecule type" value="Genomic_DNA"/>
</dbReference>
<reference evidence="2" key="2">
    <citation type="submission" date="2023-08" db="EMBL/GenBank/DDBJ databases">
        <title>Lactobacillus from the Female Urinary Tract.</title>
        <authorList>
            <person name="Stegman N."/>
            <person name="Jackson B."/>
            <person name="Steiling M."/>
            <person name="Sedano C."/>
            <person name="Wolfe A."/>
            <person name="Putonti C."/>
        </authorList>
    </citation>
    <scope>NUCLEOTIDE SEQUENCE</scope>
    <source>
        <strain evidence="2">UMB5661</strain>
    </source>
</reference>
<dbReference type="AlphaFoldDB" id="A0A2M9WMM6"/>
<keyword evidence="1" id="KW-0472">Membrane</keyword>
<dbReference type="Proteomes" id="UP001253287">
    <property type="component" value="Unassembled WGS sequence"/>
</dbReference>
<proteinExistence type="predicted"/>
<organism evidence="3 4">
    <name type="scientific">Lactobacillus crispatus</name>
    <dbReference type="NCBI Taxonomy" id="47770"/>
    <lineage>
        <taxon>Bacteria</taxon>
        <taxon>Bacillati</taxon>
        <taxon>Bacillota</taxon>
        <taxon>Bacilli</taxon>
        <taxon>Lactobacillales</taxon>
        <taxon>Lactobacillaceae</taxon>
        <taxon>Lactobacillus</taxon>
    </lineage>
</organism>
<evidence type="ECO:0000313" key="2">
    <source>
        <dbReference type="EMBL" id="MDT9609772.1"/>
    </source>
</evidence>
<sequence>METNNIKIAYDPKFLSKEEIAKSDIDNSDIELIEHSLNSNAPKNDLILSICLFLISSAAGGVIGNAAYDLLKIAYRNFKQKHVFCVDSSNNKTPATAKIIINNRKDKIINLILKKEPTEIEWLNINDSIRHLKNDNYVVKLNENGRINIWTNLEYAQYRHDQQEKK</sequence>
<keyword evidence="1" id="KW-0812">Transmembrane</keyword>
<keyword evidence="1" id="KW-1133">Transmembrane helix</keyword>
<accession>A0A2M9WMM6</accession>
<gene>
    <name evidence="3" type="ORF">BHU41_09455</name>
    <name evidence="2" type="ORF">RON39_06470</name>
</gene>
<protein>
    <submittedName>
        <fullName evidence="3">Uncharacterized protein</fullName>
    </submittedName>
</protein>
<reference evidence="3 4" key="1">
    <citation type="submission" date="2016-10" db="EMBL/GenBank/DDBJ databases">
        <title>WGS of isloates from the oral cavity of healthy individuals.</title>
        <authorList>
            <person name="Sharma S."/>
            <person name="Pal V.K."/>
            <person name="Patil P.B."/>
            <person name="Korpole S."/>
            <person name="Grover V."/>
        </authorList>
    </citation>
    <scope>NUCLEOTIDE SEQUENCE [LARGE SCALE GENOMIC DNA]</scope>
    <source>
        <strain evidence="3 4">DISK12</strain>
    </source>
</reference>
<evidence type="ECO:0000256" key="1">
    <source>
        <dbReference type="SAM" id="Phobius"/>
    </source>
</evidence>
<dbReference type="Proteomes" id="UP000231914">
    <property type="component" value="Unassembled WGS sequence"/>
</dbReference>
<comment type="caution">
    <text evidence="3">The sequence shown here is derived from an EMBL/GenBank/DDBJ whole genome shotgun (WGS) entry which is preliminary data.</text>
</comment>
<dbReference type="RefSeq" id="WP_100732933.1">
    <property type="nucleotide sequence ID" value="NZ_JAQCZY010000024.1"/>
</dbReference>
<evidence type="ECO:0000313" key="4">
    <source>
        <dbReference type="Proteomes" id="UP000231914"/>
    </source>
</evidence>
<name>A0A2M9WMM6_9LACO</name>
<evidence type="ECO:0000313" key="3">
    <source>
        <dbReference type="EMBL" id="PJZ16685.1"/>
    </source>
</evidence>
<dbReference type="EMBL" id="JAVTXN010000028">
    <property type="protein sequence ID" value="MDT9609772.1"/>
    <property type="molecule type" value="Genomic_DNA"/>
</dbReference>